<dbReference type="CDD" id="cd00959">
    <property type="entry name" value="DeoC"/>
    <property type="match status" value="1"/>
</dbReference>
<keyword evidence="3" id="KW-0963">Cytoplasm</keyword>
<evidence type="ECO:0000256" key="7">
    <source>
        <dbReference type="ARBA" id="ARBA00048791"/>
    </source>
</evidence>
<dbReference type="GO" id="GO:0004139">
    <property type="term" value="F:deoxyribose-phosphate aldolase activity"/>
    <property type="evidence" value="ECO:0007669"/>
    <property type="project" value="UniProtKB-EC"/>
</dbReference>
<name>A0A094SGC8_9ZZZZ</name>
<comment type="catalytic activity">
    <reaction evidence="7">
        <text>2-deoxy-D-ribose 5-phosphate = D-glyceraldehyde 3-phosphate + acetaldehyde</text>
        <dbReference type="Rhea" id="RHEA:12821"/>
        <dbReference type="ChEBI" id="CHEBI:15343"/>
        <dbReference type="ChEBI" id="CHEBI:59776"/>
        <dbReference type="ChEBI" id="CHEBI:62877"/>
        <dbReference type="EC" id="4.1.2.4"/>
    </reaction>
</comment>
<dbReference type="GO" id="GO:0016052">
    <property type="term" value="P:carbohydrate catabolic process"/>
    <property type="evidence" value="ECO:0007669"/>
    <property type="project" value="TreeGrafter"/>
</dbReference>
<evidence type="ECO:0000256" key="2">
    <source>
        <dbReference type="ARBA" id="ARBA00012515"/>
    </source>
</evidence>
<sequence length="225" mass="22915">MGIDPRALAAMIDHTLLAPEATSSDITRLCAEAVELGVGTVCVSPSHVAFAHGLLPATIQVASVVGFPSGAHRSEVKALEAGLALENGAIEIDMVINLAHVLSGNWRGVEDDVAEVRAAVHRPAVLKVIIESGALTDDQIVQTCKSAVAAGADFVKTSTGFHKTGGATTHAVALMRSTVGPSIGVKASGGIRTLADALQMIEAGANRIGASASRAILDAAQTEQN</sequence>
<gene>
    <name evidence="9" type="ORF">GM51_10615</name>
    <name evidence="8" type="ORF">UFOPK2166_00615</name>
</gene>
<dbReference type="InterPro" id="IPR002915">
    <property type="entry name" value="DeoC/FbaB/LacD_aldolase"/>
</dbReference>
<dbReference type="SUPFAM" id="SSF51569">
    <property type="entry name" value="Aldolase"/>
    <property type="match status" value="1"/>
</dbReference>
<evidence type="ECO:0000313" key="9">
    <source>
        <dbReference type="EMBL" id="KGA17353.1"/>
    </source>
</evidence>
<dbReference type="AlphaFoldDB" id="A0A094SGC8"/>
<dbReference type="Gene3D" id="3.20.20.70">
    <property type="entry name" value="Aldolase class I"/>
    <property type="match status" value="1"/>
</dbReference>
<dbReference type="HAMAP" id="MF_00114">
    <property type="entry name" value="DeoC_type1"/>
    <property type="match status" value="1"/>
</dbReference>
<dbReference type="FunFam" id="3.20.20.70:FF:000044">
    <property type="entry name" value="Deoxyribose-phosphate aldolase"/>
    <property type="match status" value="1"/>
</dbReference>
<dbReference type="PANTHER" id="PTHR10889">
    <property type="entry name" value="DEOXYRIBOSE-PHOSPHATE ALDOLASE"/>
    <property type="match status" value="1"/>
</dbReference>
<protein>
    <recommendedName>
        <fullName evidence="2">deoxyribose-phosphate aldolase</fullName>
        <ecNumber evidence="2">4.1.2.4</ecNumber>
    </recommendedName>
    <alternativeName>
        <fullName evidence="6">2-deoxy-D-ribose 5-phosphate aldolase</fullName>
    </alternativeName>
</protein>
<organism evidence="9">
    <name type="scientific">freshwater metagenome</name>
    <dbReference type="NCBI Taxonomy" id="449393"/>
    <lineage>
        <taxon>unclassified sequences</taxon>
        <taxon>metagenomes</taxon>
        <taxon>ecological metagenomes</taxon>
    </lineage>
</organism>
<proteinExistence type="inferred from homology"/>
<dbReference type="InterPro" id="IPR013785">
    <property type="entry name" value="Aldolase_TIM"/>
</dbReference>
<evidence type="ECO:0000313" key="8">
    <source>
        <dbReference type="EMBL" id="CAB4647544.1"/>
    </source>
</evidence>
<dbReference type="InterPro" id="IPR011343">
    <property type="entry name" value="DeoC"/>
</dbReference>
<dbReference type="EMBL" id="CAEZWB010000065">
    <property type="protein sequence ID" value="CAB4647544.1"/>
    <property type="molecule type" value="Genomic_DNA"/>
</dbReference>
<reference evidence="8" key="2">
    <citation type="submission" date="2020-05" db="EMBL/GenBank/DDBJ databases">
        <authorList>
            <person name="Chiriac C."/>
            <person name="Salcher M."/>
            <person name="Ghai R."/>
            <person name="Kavagutti S V."/>
        </authorList>
    </citation>
    <scope>NUCLEOTIDE SEQUENCE</scope>
</reference>
<dbReference type="EMBL" id="JNSL01000063">
    <property type="protein sequence ID" value="KGA17353.1"/>
    <property type="molecule type" value="Genomic_DNA"/>
</dbReference>
<dbReference type="Pfam" id="PF01791">
    <property type="entry name" value="DeoC"/>
    <property type="match status" value="1"/>
</dbReference>
<dbReference type="InterPro" id="IPR028581">
    <property type="entry name" value="DeoC_typeI"/>
</dbReference>
<evidence type="ECO:0000256" key="5">
    <source>
        <dbReference type="ARBA" id="ARBA00023270"/>
    </source>
</evidence>
<dbReference type="SMART" id="SM01133">
    <property type="entry name" value="DeoC"/>
    <property type="match status" value="1"/>
</dbReference>
<evidence type="ECO:0000256" key="1">
    <source>
        <dbReference type="ARBA" id="ARBA00010936"/>
    </source>
</evidence>
<dbReference type="GO" id="GO:0009264">
    <property type="term" value="P:deoxyribonucleotide catabolic process"/>
    <property type="evidence" value="ECO:0007669"/>
    <property type="project" value="InterPro"/>
</dbReference>
<accession>A0A094SGC8</accession>
<keyword evidence="5" id="KW-0704">Schiff base</keyword>
<comment type="similarity">
    <text evidence="1">Belongs to the DeoC/FbaB aldolase family. DeoC type 1 subfamily.</text>
</comment>
<dbReference type="NCBIfam" id="TIGR00126">
    <property type="entry name" value="deoC"/>
    <property type="match status" value="1"/>
</dbReference>
<dbReference type="PANTHER" id="PTHR10889:SF1">
    <property type="entry name" value="DEOXYRIBOSE-PHOSPHATE ALDOLASE"/>
    <property type="match status" value="1"/>
</dbReference>
<dbReference type="PIRSF" id="PIRSF001357">
    <property type="entry name" value="DeoC"/>
    <property type="match status" value="1"/>
</dbReference>
<evidence type="ECO:0000256" key="3">
    <source>
        <dbReference type="ARBA" id="ARBA00022490"/>
    </source>
</evidence>
<dbReference type="GO" id="GO:0005737">
    <property type="term" value="C:cytoplasm"/>
    <property type="evidence" value="ECO:0007669"/>
    <property type="project" value="InterPro"/>
</dbReference>
<evidence type="ECO:0000256" key="4">
    <source>
        <dbReference type="ARBA" id="ARBA00023239"/>
    </source>
</evidence>
<reference evidence="9" key="1">
    <citation type="submission" date="2014-06" db="EMBL/GenBank/DDBJ databases">
        <title>Key roles for freshwater Actinobacteria revealed by deep metagenomic sequencing.</title>
        <authorList>
            <person name="Ghai R."/>
            <person name="Mizuno C.M."/>
            <person name="Picazo A."/>
            <person name="Camacho A."/>
            <person name="Rodriguez-Valera F."/>
        </authorList>
    </citation>
    <scope>NUCLEOTIDE SEQUENCE</scope>
</reference>
<dbReference type="EC" id="4.1.2.4" evidence="2"/>
<keyword evidence="4" id="KW-0456">Lyase</keyword>
<evidence type="ECO:0000256" key="6">
    <source>
        <dbReference type="ARBA" id="ARBA00032755"/>
    </source>
</evidence>